<evidence type="ECO:0000313" key="2">
    <source>
        <dbReference type="Proteomes" id="UP001497700"/>
    </source>
</evidence>
<reference evidence="1 2" key="1">
    <citation type="journal article" date="2022" name="New Phytol.">
        <title>Ecological generalism drives hyperdiversity of secondary metabolite gene clusters in xylarialean endophytes.</title>
        <authorList>
            <person name="Franco M.E.E."/>
            <person name="Wisecaver J.H."/>
            <person name="Arnold A.E."/>
            <person name="Ju Y.M."/>
            <person name="Slot J.C."/>
            <person name="Ahrendt S."/>
            <person name="Moore L.P."/>
            <person name="Eastman K.E."/>
            <person name="Scott K."/>
            <person name="Konkel Z."/>
            <person name="Mondo S.J."/>
            <person name="Kuo A."/>
            <person name="Hayes R.D."/>
            <person name="Haridas S."/>
            <person name="Andreopoulos B."/>
            <person name="Riley R."/>
            <person name="LaButti K."/>
            <person name="Pangilinan J."/>
            <person name="Lipzen A."/>
            <person name="Amirebrahimi M."/>
            <person name="Yan J."/>
            <person name="Adam C."/>
            <person name="Keymanesh K."/>
            <person name="Ng V."/>
            <person name="Louie K."/>
            <person name="Northen T."/>
            <person name="Drula E."/>
            <person name="Henrissat B."/>
            <person name="Hsieh H.M."/>
            <person name="Youens-Clark K."/>
            <person name="Lutzoni F."/>
            <person name="Miadlikowska J."/>
            <person name="Eastwood D.C."/>
            <person name="Hamelin R.C."/>
            <person name="Grigoriev I.V."/>
            <person name="U'Ren J.M."/>
        </authorList>
    </citation>
    <scope>NUCLEOTIDE SEQUENCE [LARGE SCALE GENOMIC DNA]</scope>
    <source>
        <strain evidence="1 2">CBS 119005</strain>
    </source>
</reference>
<evidence type="ECO:0000313" key="1">
    <source>
        <dbReference type="EMBL" id="KAI4870563.1"/>
    </source>
</evidence>
<dbReference type="Proteomes" id="UP001497700">
    <property type="component" value="Unassembled WGS sequence"/>
</dbReference>
<keyword evidence="2" id="KW-1185">Reference proteome</keyword>
<name>A0ACB9ZFY6_9PEZI</name>
<comment type="caution">
    <text evidence="1">The sequence shown here is derived from an EMBL/GenBank/DDBJ whole genome shotgun (WGS) entry which is preliminary data.</text>
</comment>
<gene>
    <name evidence="1" type="ORF">F4820DRAFT_217839</name>
</gene>
<dbReference type="EMBL" id="MU393423">
    <property type="protein sequence ID" value="KAI4870563.1"/>
    <property type="molecule type" value="Genomic_DNA"/>
</dbReference>
<proteinExistence type="predicted"/>
<protein>
    <submittedName>
        <fullName evidence="1">Uncharacterized protein</fullName>
    </submittedName>
</protein>
<accession>A0ACB9ZFY6</accession>
<organism evidence="1 2">
    <name type="scientific">Hypoxylon rubiginosum</name>
    <dbReference type="NCBI Taxonomy" id="110542"/>
    <lineage>
        <taxon>Eukaryota</taxon>
        <taxon>Fungi</taxon>
        <taxon>Dikarya</taxon>
        <taxon>Ascomycota</taxon>
        <taxon>Pezizomycotina</taxon>
        <taxon>Sordariomycetes</taxon>
        <taxon>Xylariomycetidae</taxon>
        <taxon>Xylariales</taxon>
        <taxon>Hypoxylaceae</taxon>
        <taxon>Hypoxylon</taxon>
    </lineage>
</organism>
<sequence length="207" mass="20799">MRFTNFALAAFSMGSALAAPAVHQSHARALQVISTATSTVTTVQTTVQGELQSISKLVVSIGGGANSTALVPQLEQSLLSIAGEVTKIVGAVLPLVTEGVPALTQDELSGLPDLLNGVLSIATGLQTTAQQVVNGVGADVLKAVKPELQLVLSTVEPIAKPIVSLALGAVGDITGPVVSEVQGLVGDIEKVAGGILAPVTDLVSKIL</sequence>